<dbReference type="Pfam" id="PF22151">
    <property type="entry name" value="Fer4_NDSU1"/>
    <property type="match status" value="1"/>
</dbReference>
<dbReference type="InterPro" id="IPR010228">
    <property type="entry name" value="NADH_UbQ_OxRdtase_Gsu"/>
</dbReference>
<dbReference type="FunFam" id="3.30.70.20:FF:000002">
    <property type="entry name" value="NADH-ubiquinone oxidoreductase 75 kDa subunit"/>
    <property type="match status" value="1"/>
</dbReference>
<proteinExistence type="inferred from homology"/>
<dbReference type="GO" id="GO:0046872">
    <property type="term" value="F:metal ion binding"/>
    <property type="evidence" value="ECO:0007669"/>
    <property type="project" value="UniProtKB-KW"/>
</dbReference>
<feature type="domain" description="4Fe-4S Mo/W bis-MGD-type" evidence="12">
    <location>
        <begin position="215"/>
        <end position="271"/>
    </location>
</feature>
<dbReference type="PROSITE" id="PS51085">
    <property type="entry name" value="2FE2S_FER_2"/>
    <property type="match status" value="1"/>
</dbReference>
<comment type="similarity">
    <text evidence="2">Belongs to the complex I 75 kDa subunit family.</text>
</comment>
<evidence type="ECO:0000256" key="5">
    <source>
        <dbReference type="ARBA" id="ARBA00022967"/>
    </source>
</evidence>
<dbReference type="PANTHER" id="PTHR43105">
    <property type="entry name" value="RESPIRATORY NITRATE REDUCTASE"/>
    <property type="match status" value="1"/>
</dbReference>
<feature type="region of interest" description="Disordered" evidence="10">
    <location>
        <begin position="706"/>
        <end position="728"/>
    </location>
</feature>
<dbReference type="PROSITE" id="PS00643">
    <property type="entry name" value="COMPLEX1_75K_3"/>
    <property type="match status" value="1"/>
</dbReference>
<dbReference type="GO" id="GO:0016020">
    <property type="term" value="C:membrane"/>
    <property type="evidence" value="ECO:0007669"/>
    <property type="project" value="InterPro"/>
</dbReference>
<dbReference type="AlphaFoldDB" id="A0A0F9PG18"/>
<dbReference type="GO" id="GO:0016651">
    <property type="term" value="F:oxidoreductase activity, acting on NAD(P)H"/>
    <property type="evidence" value="ECO:0007669"/>
    <property type="project" value="InterPro"/>
</dbReference>
<evidence type="ECO:0000259" key="13">
    <source>
        <dbReference type="PROSITE" id="PS51839"/>
    </source>
</evidence>
<keyword evidence="6" id="KW-0408">Iron</keyword>
<keyword evidence="8" id="KW-0520">NAD</keyword>
<evidence type="ECO:0000256" key="7">
    <source>
        <dbReference type="ARBA" id="ARBA00023014"/>
    </source>
</evidence>
<dbReference type="CDD" id="cd00207">
    <property type="entry name" value="fer2"/>
    <property type="match status" value="1"/>
</dbReference>
<dbReference type="SUPFAM" id="SSF54862">
    <property type="entry name" value="4Fe-4S ferredoxins"/>
    <property type="match status" value="1"/>
</dbReference>
<evidence type="ECO:0000256" key="1">
    <source>
        <dbReference type="ARBA" id="ARBA00001966"/>
    </source>
</evidence>
<dbReference type="Pfam" id="PF22117">
    <property type="entry name" value="Fer4_Nqo3"/>
    <property type="match status" value="1"/>
</dbReference>
<protein>
    <recommendedName>
        <fullName evidence="15">NADH-quinone oxidoreductase</fullName>
    </recommendedName>
</protein>
<comment type="cofactor">
    <cofactor evidence="9">
        <name>[2Fe-2S] cluster</name>
        <dbReference type="ChEBI" id="CHEBI:190135"/>
    </cofactor>
</comment>
<dbReference type="Pfam" id="PF00384">
    <property type="entry name" value="Molybdopterin"/>
    <property type="match status" value="1"/>
</dbReference>
<name>A0A0F9PG18_9ZZZZ</name>
<dbReference type="InterPro" id="IPR000283">
    <property type="entry name" value="NADH_UbQ_OxRdtase_75kDa_su_CS"/>
</dbReference>
<evidence type="ECO:0000256" key="6">
    <source>
        <dbReference type="ARBA" id="ARBA00023004"/>
    </source>
</evidence>
<dbReference type="InterPro" id="IPR006963">
    <property type="entry name" value="Mopterin_OxRdtase_4Fe-4S_dom"/>
</dbReference>
<dbReference type="Pfam" id="PF13510">
    <property type="entry name" value="Fer2_4"/>
    <property type="match status" value="1"/>
</dbReference>
<sequence length="792" mass="86357">MVNIEIDGIPLKVDSSKMIIQAADEAGIDIPRFCYHKKLSIAANCRMCLIEVDKSRKALPACATPVTEGMKVFTHSKTAIDAQRSVMEFLLINHPLDCPICDQGGECELQDLSMGYGAGIGRFSEGKRVVKDKNIGPLVQTDMTRCILCTRCVRFGEEIAGIKELGATGRGEHMEIGTYIESSLVSELSGNIIDLCPVGALTSKPYRYRARAWELTAHSSIAPHDSVGSNIEFHTRGKDVMRVVPRDNESLNETWLSDRDRFSYLGLNHQQRATEPMIKQNGEWQVTDWQTALAMAADSLKALKNKHGADQLAGLISPTATLEEAYLFQKLLRGLGSNNIDHRLRQQDFTGNDADYHHQNWSLADIEQSDDIVLVGCNIRAEEPIIAHRIRQAATVNGTTVTDINFFKSDLLMPVAAHMTVNIKDMLACLSGVAKALLALGSKEDKDWVELLADVTPKAAAQTIAMRLSNARQATLFVGALANNHPQASKIKALTALIARLSNSQLIVLPTANSTAMAMVDSLSSAKAQTTHQTTSIGFDCGQIWQQKLRAYLLLGVEPELDCANPTATLNALQNASLVVSITSYFTDTLLAYADVILPMASFAETSGTFVGIDGQWQSFNGAVTAKADSRPAWKILRVLGNLVDIPHFDYVSSQDVRDEVTDLFNLQSPPSKSSYIPEELSIQSKLMAISEVPMYQTDAVVRRSDALQNTPENQRASSARMNSKEADKHGLNDAKMIKVSQDDKHLNIALEVDETIADGCIYLAAGIAQTSMLGASFADVQVSAVEQGATS</sequence>
<dbReference type="Gene3D" id="3.30.70.20">
    <property type="match status" value="1"/>
</dbReference>
<dbReference type="Gene3D" id="3.10.20.740">
    <property type="match status" value="1"/>
</dbReference>
<dbReference type="Pfam" id="PF10588">
    <property type="entry name" value="NADH-G_4Fe-4S_3"/>
    <property type="match status" value="1"/>
</dbReference>
<dbReference type="SUPFAM" id="SSF54292">
    <property type="entry name" value="2Fe-2S ferredoxin-like"/>
    <property type="match status" value="1"/>
</dbReference>
<dbReference type="Gene3D" id="2.40.40.20">
    <property type="match status" value="1"/>
</dbReference>
<dbReference type="GO" id="GO:0042773">
    <property type="term" value="P:ATP synthesis coupled electron transport"/>
    <property type="evidence" value="ECO:0007669"/>
    <property type="project" value="InterPro"/>
</dbReference>
<dbReference type="NCBIfam" id="TIGR01973">
    <property type="entry name" value="NuoG"/>
    <property type="match status" value="1"/>
</dbReference>
<keyword evidence="4" id="KW-0479">Metal-binding</keyword>
<dbReference type="PROSITE" id="PS51839">
    <property type="entry name" value="4FE4S_HC3"/>
    <property type="match status" value="1"/>
</dbReference>
<gene>
    <name evidence="14" type="ORF">LCGC14_0847470</name>
</gene>
<comment type="caution">
    <text evidence="14">The sequence shown here is derived from an EMBL/GenBank/DDBJ whole genome shotgun (WGS) entry which is preliminary data.</text>
</comment>
<dbReference type="PANTHER" id="PTHR43105:SF13">
    <property type="entry name" value="NADH-UBIQUINONE OXIDOREDUCTASE 75 KDA SUBUNIT, MITOCHONDRIAL"/>
    <property type="match status" value="1"/>
</dbReference>
<evidence type="ECO:0000256" key="3">
    <source>
        <dbReference type="ARBA" id="ARBA00022485"/>
    </source>
</evidence>
<dbReference type="InterPro" id="IPR054351">
    <property type="entry name" value="NADH_UbQ_OxRdtase_ferredoxin"/>
</dbReference>
<feature type="compositionally biased region" description="Polar residues" evidence="10">
    <location>
        <begin position="707"/>
        <end position="722"/>
    </location>
</feature>
<dbReference type="PROSITE" id="PS51669">
    <property type="entry name" value="4FE4S_MOW_BIS_MGD"/>
    <property type="match status" value="1"/>
</dbReference>
<organism evidence="14">
    <name type="scientific">marine sediment metagenome</name>
    <dbReference type="NCBI Taxonomy" id="412755"/>
    <lineage>
        <taxon>unclassified sequences</taxon>
        <taxon>metagenomes</taxon>
        <taxon>ecological metagenomes</taxon>
    </lineage>
</organism>
<dbReference type="InterPro" id="IPR001041">
    <property type="entry name" value="2Fe-2S_ferredoxin-type"/>
</dbReference>
<evidence type="ECO:0008006" key="15">
    <source>
        <dbReference type="Google" id="ProtNLM"/>
    </source>
</evidence>
<evidence type="ECO:0000259" key="11">
    <source>
        <dbReference type="PROSITE" id="PS51085"/>
    </source>
</evidence>
<dbReference type="InterPro" id="IPR006656">
    <property type="entry name" value="Mopterin_OxRdtase"/>
</dbReference>
<evidence type="ECO:0000256" key="4">
    <source>
        <dbReference type="ARBA" id="ARBA00022723"/>
    </source>
</evidence>
<dbReference type="SUPFAM" id="SSF53706">
    <property type="entry name" value="Formate dehydrogenase/DMSO reductase, domains 1-3"/>
    <property type="match status" value="1"/>
</dbReference>
<dbReference type="InterPro" id="IPR019574">
    <property type="entry name" value="NADH_UbQ_OxRdtase_Gsu_4Fe4S-bd"/>
</dbReference>
<keyword evidence="5" id="KW-1278">Translocase</keyword>
<dbReference type="PROSITE" id="PS00642">
    <property type="entry name" value="COMPLEX1_75K_2"/>
    <property type="match status" value="1"/>
</dbReference>
<accession>A0A0F9PG18</accession>
<evidence type="ECO:0000256" key="9">
    <source>
        <dbReference type="ARBA" id="ARBA00034078"/>
    </source>
</evidence>
<feature type="domain" description="2Fe-2S ferredoxin-type" evidence="11">
    <location>
        <begin position="1"/>
        <end position="78"/>
    </location>
</feature>
<dbReference type="InterPro" id="IPR036010">
    <property type="entry name" value="2Fe-2S_ferredoxin-like_sf"/>
</dbReference>
<dbReference type="EMBL" id="LAZR01002510">
    <property type="protein sequence ID" value="KKN29104.1"/>
    <property type="molecule type" value="Genomic_DNA"/>
</dbReference>
<dbReference type="Gene3D" id="3.40.50.740">
    <property type="match status" value="2"/>
</dbReference>
<keyword evidence="7" id="KW-0411">Iron-sulfur</keyword>
<dbReference type="PROSITE" id="PS00641">
    <property type="entry name" value="COMPLEX1_75K_1"/>
    <property type="match status" value="1"/>
</dbReference>
<dbReference type="GO" id="GO:0008137">
    <property type="term" value="F:NADH dehydrogenase (ubiquinone) activity"/>
    <property type="evidence" value="ECO:0007669"/>
    <property type="project" value="InterPro"/>
</dbReference>
<feature type="domain" description="4Fe-4S His(Cys)3-ligated-type" evidence="13">
    <location>
        <begin position="78"/>
        <end position="117"/>
    </location>
</feature>
<evidence type="ECO:0000256" key="2">
    <source>
        <dbReference type="ARBA" id="ARBA00005404"/>
    </source>
</evidence>
<evidence type="ECO:0000313" key="14">
    <source>
        <dbReference type="EMBL" id="KKN29104.1"/>
    </source>
</evidence>
<dbReference type="GO" id="GO:0051539">
    <property type="term" value="F:4 iron, 4 sulfur cluster binding"/>
    <property type="evidence" value="ECO:0007669"/>
    <property type="project" value="UniProtKB-KW"/>
</dbReference>
<comment type="cofactor">
    <cofactor evidence="1">
        <name>[4Fe-4S] cluster</name>
        <dbReference type="ChEBI" id="CHEBI:49883"/>
    </cofactor>
</comment>
<evidence type="ECO:0000256" key="8">
    <source>
        <dbReference type="ARBA" id="ARBA00023027"/>
    </source>
</evidence>
<dbReference type="SMART" id="SM00929">
    <property type="entry name" value="NADH-G_4Fe-4S_3"/>
    <property type="match status" value="1"/>
</dbReference>
<reference evidence="14" key="1">
    <citation type="journal article" date="2015" name="Nature">
        <title>Complex archaea that bridge the gap between prokaryotes and eukaryotes.</title>
        <authorList>
            <person name="Spang A."/>
            <person name="Saw J.H."/>
            <person name="Jorgensen S.L."/>
            <person name="Zaremba-Niedzwiedzka K."/>
            <person name="Martijn J."/>
            <person name="Lind A.E."/>
            <person name="van Eijk R."/>
            <person name="Schleper C."/>
            <person name="Guy L."/>
            <person name="Ettema T.J."/>
        </authorList>
    </citation>
    <scope>NUCLEOTIDE SEQUENCE</scope>
</reference>
<dbReference type="InterPro" id="IPR050123">
    <property type="entry name" value="Prok_molybdopt-oxidoreductase"/>
</dbReference>
<dbReference type="Gene3D" id="3.40.228.10">
    <property type="entry name" value="Dimethylsulfoxide Reductase, domain 2"/>
    <property type="match status" value="1"/>
</dbReference>
<evidence type="ECO:0000259" key="12">
    <source>
        <dbReference type="PROSITE" id="PS51669"/>
    </source>
</evidence>
<dbReference type="FunFam" id="3.10.20.740:FF:000001">
    <property type="entry name" value="NADH-quinone oxidoreductase subunit G"/>
    <property type="match status" value="1"/>
</dbReference>
<keyword evidence="3" id="KW-0004">4Fe-4S</keyword>
<evidence type="ECO:0000256" key="10">
    <source>
        <dbReference type="SAM" id="MobiDB-lite"/>
    </source>
</evidence>